<dbReference type="NCBIfam" id="TIGR00685">
    <property type="entry name" value="T6PP"/>
    <property type="match status" value="1"/>
</dbReference>
<evidence type="ECO:0000313" key="5">
    <source>
        <dbReference type="Proteomes" id="UP000033566"/>
    </source>
</evidence>
<keyword evidence="1 3" id="KW-0378">Hydrolase</keyword>
<evidence type="ECO:0000256" key="1">
    <source>
        <dbReference type="ARBA" id="ARBA00022801"/>
    </source>
</evidence>
<dbReference type="PANTHER" id="PTHR43768">
    <property type="entry name" value="TREHALOSE 6-PHOSPHATE PHOSPHATASE"/>
    <property type="match status" value="1"/>
</dbReference>
<dbReference type="GO" id="GO:0046872">
    <property type="term" value="F:metal ion binding"/>
    <property type="evidence" value="ECO:0007669"/>
    <property type="project" value="UniProtKB-KW"/>
</dbReference>
<comment type="pathway">
    <text evidence="3">Glycan biosynthesis; trehalose biosynthesis.</text>
</comment>
<proteinExistence type="inferred from homology"/>
<keyword evidence="3" id="KW-0460">Magnesium</keyword>
<accession>A0A0F6QZM3</accession>
<protein>
    <recommendedName>
        <fullName evidence="3">Trehalose 6-phosphate phosphatase</fullName>
        <ecNumber evidence="3">3.1.3.12</ecNumber>
    </recommendedName>
</protein>
<dbReference type="AlphaFoldDB" id="A0A0F6QZM3"/>
<dbReference type="InterPro" id="IPR044651">
    <property type="entry name" value="OTSB-like"/>
</dbReference>
<dbReference type="Gene3D" id="3.40.50.1000">
    <property type="entry name" value="HAD superfamily/HAD-like"/>
    <property type="match status" value="1"/>
</dbReference>
<dbReference type="PATRIC" id="fig|161896.4.peg.1919"/>
<dbReference type="PANTHER" id="PTHR43768:SF3">
    <property type="entry name" value="TREHALOSE 6-PHOSPHATE PHOSPHATASE"/>
    <property type="match status" value="1"/>
</dbReference>
<dbReference type="HOGENOM" id="CLU_037265_2_1_11"/>
<comment type="similarity">
    <text evidence="3">Belongs to the trehalose phosphatase family.</text>
</comment>
<dbReference type="Gene3D" id="3.30.70.1020">
    <property type="entry name" value="Trehalose-6-phosphate phosphatase related protein, domain 2"/>
    <property type="match status" value="1"/>
</dbReference>
<sequence length="247" mass="26133">MSSVISQLAAAEHLAVVSDFDGTLAGFADDIYAVSAHPDSLRAMERLAAMPSTTVAILSGRHLEGLRRVCPLSEPVIFGGSHGAESSWDDSALTPEMTAHLEAKEAEIRDIMARYPGAEIEIKPFQRVLHLRKLSQSDPEAAATAYEEGLALEPGAFPRTAGKNVVEFSATAATKGSWISTLRERVGATATIFLGDDVTDEDGFSVLNQPPDLGVKVGEGDTQATHRVADTDAVAAFLTELADARAS</sequence>
<gene>
    <name evidence="4" type="primary">otsB</name>
    <name evidence="4" type="ORF">UL81_09845</name>
</gene>
<organism evidence="4 5">
    <name type="scientific">Corynebacterium camporealensis</name>
    <dbReference type="NCBI Taxonomy" id="161896"/>
    <lineage>
        <taxon>Bacteria</taxon>
        <taxon>Bacillati</taxon>
        <taxon>Actinomycetota</taxon>
        <taxon>Actinomycetes</taxon>
        <taxon>Mycobacteriales</taxon>
        <taxon>Corynebacteriaceae</taxon>
        <taxon>Corynebacterium</taxon>
    </lineage>
</organism>
<dbReference type="STRING" id="161896.UL81_09845"/>
<reference evidence="4 5" key="1">
    <citation type="journal article" date="2015" name="Genome Announc.">
        <title>Complete Genome Sequence of Corynebacterium camporealensis DSM 44610, Isolated from the Milk of a Manchega Sheep with Subclinical Mastitis.</title>
        <authorList>
            <person name="Ruckert C."/>
            <person name="Albersmeier A."/>
            <person name="Winkler A."/>
            <person name="Tauch A."/>
        </authorList>
    </citation>
    <scope>NUCLEOTIDE SEQUENCE [LARGE SCALE GENOMIC DNA]</scope>
    <source>
        <strain evidence="4 5">DSM 44610</strain>
    </source>
</reference>
<evidence type="ECO:0000256" key="3">
    <source>
        <dbReference type="RuleBase" id="RU361117"/>
    </source>
</evidence>
<dbReference type="Pfam" id="PF02358">
    <property type="entry name" value="Trehalose_PPase"/>
    <property type="match status" value="1"/>
</dbReference>
<dbReference type="Proteomes" id="UP000033566">
    <property type="component" value="Chromosome"/>
</dbReference>
<comment type="catalytic activity">
    <reaction evidence="3">
        <text>alpha,alpha-trehalose 6-phosphate + H2O = alpha,alpha-trehalose + phosphate</text>
        <dbReference type="Rhea" id="RHEA:23420"/>
        <dbReference type="ChEBI" id="CHEBI:15377"/>
        <dbReference type="ChEBI" id="CHEBI:16551"/>
        <dbReference type="ChEBI" id="CHEBI:43474"/>
        <dbReference type="ChEBI" id="CHEBI:58429"/>
        <dbReference type="EC" id="3.1.3.12"/>
    </reaction>
</comment>
<evidence type="ECO:0000256" key="2">
    <source>
        <dbReference type="ARBA" id="ARBA00024179"/>
    </source>
</evidence>
<comment type="cofactor">
    <cofactor evidence="3">
        <name>Mg(2+)</name>
        <dbReference type="ChEBI" id="CHEBI:18420"/>
    </cofactor>
</comment>
<evidence type="ECO:0000313" key="4">
    <source>
        <dbReference type="EMBL" id="AKE39903.1"/>
    </source>
</evidence>
<dbReference type="InterPro" id="IPR023214">
    <property type="entry name" value="HAD_sf"/>
</dbReference>
<dbReference type="SUPFAM" id="SSF56784">
    <property type="entry name" value="HAD-like"/>
    <property type="match status" value="1"/>
</dbReference>
<dbReference type="EC" id="3.1.3.12" evidence="3"/>
<comment type="function">
    <text evidence="2 3">Removes the phosphate from trehalose 6-phosphate to produce free trehalose.</text>
</comment>
<dbReference type="UniPathway" id="UPA00299"/>
<keyword evidence="5" id="KW-1185">Reference proteome</keyword>
<dbReference type="GO" id="GO:0005992">
    <property type="term" value="P:trehalose biosynthetic process"/>
    <property type="evidence" value="ECO:0007669"/>
    <property type="project" value="UniProtKB-UniPathway"/>
</dbReference>
<dbReference type="KEGG" id="ccj:UL81_09845"/>
<dbReference type="EMBL" id="CP011311">
    <property type="protein sequence ID" value="AKE39903.1"/>
    <property type="molecule type" value="Genomic_DNA"/>
</dbReference>
<dbReference type="InterPro" id="IPR003337">
    <property type="entry name" value="Trehalose_PPase"/>
</dbReference>
<dbReference type="InterPro" id="IPR036412">
    <property type="entry name" value="HAD-like_sf"/>
</dbReference>
<dbReference type="GO" id="GO:0004805">
    <property type="term" value="F:trehalose-phosphatase activity"/>
    <property type="evidence" value="ECO:0007669"/>
    <property type="project" value="UniProtKB-EC"/>
</dbReference>
<keyword evidence="3" id="KW-0479">Metal-binding</keyword>
<name>A0A0F6QZM3_9CORY</name>